<comment type="caution">
    <text evidence="1">The sequence shown here is derived from an EMBL/GenBank/DDBJ whole genome shotgun (WGS) entry which is preliminary data.</text>
</comment>
<evidence type="ECO:0000313" key="1">
    <source>
        <dbReference type="EMBL" id="KAI2382692.1"/>
    </source>
</evidence>
<organism evidence="1">
    <name type="scientific">Ophidiomyces ophidiicola</name>
    <dbReference type="NCBI Taxonomy" id="1387563"/>
    <lineage>
        <taxon>Eukaryota</taxon>
        <taxon>Fungi</taxon>
        <taxon>Dikarya</taxon>
        <taxon>Ascomycota</taxon>
        <taxon>Pezizomycotina</taxon>
        <taxon>Eurotiomycetes</taxon>
        <taxon>Eurotiomycetidae</taxon>
        <taxon>Onygenales</taxon>
        <taxon>Onygenaceae</taxon>
        <taxon>Ophidiomyces</taxon>
    </lineage>
</organism>
<proteinExistence type="predicted"/>
<accession>A0ACB8UQ97</accession>
<reference evidence="1" key="1">
    <citation type="journal article" date="2022" name="bioRxiv">
        <title>Population genetic analysis of Ophidiomyces ophidiicola, the causative agent of snake fungal disease, indicates recent introductions to the USA.</title>
        <authorList>
            <person name="Ladner J.T."/>
            <person name="Palmer J.M."/>
            <person name="Ettinger C.L."/>
            <person name="Stajich J.E."/>
            <person name="Farrell T.M."/>
            <person name="Glorioso B.M."/>
            <person name="Lawson B."/>
            <person name="Price S.J."/>
            <person name="Stengle A.G."/>
            <person name="Grear D.A."/>
            <person name="Lorch J.M."/>
        </authorList>
    </citation>
    <scope>NUCLEOTIDE SEQUENCE</scope>
    <source>
        <strain evidence="1">NWHC 24266-5</strain>
    </source>
</reference>
<sequence length="920" mass="104030">MANMELVDLEKELTCSICTELLYQPLTLLDCLHTFCGCCLKEWFSWQQLHPNSGRSPQFTCPSCRSVVRDTKHDAKVTTLLDLFLRSHPDKEKSIDEKAEIAKNYKRGDNVLPVERNPARTSRSDEEEEEDRRLMEEVRELSLRDSHERGRYRDSQLFTYRTHRRADQPSDQQRVEDARRRRRAARQTSTTTRSRSPLDRSADRSRQVEHQASLRSLLSNPDFTETAIQEEILRQIAEEGLLDGIDLQSLNPEQEEELTERIAEAFRRRQRHRTRSHGESSGAEGTSSRQPRSRSHSTGGRHATQISSSENSRRHLLESRGTASASHRRNASDRGIGRRRTSPIPGSLEGSITPARRSATDVSEHSRDSRSRPRTHASSRSGAASASDQTGRLHVRQHRGSSRSDQRSLPDRHNSDSPTIVNSPVSDTFQPPSPRTSNSSTEQSRHRSDSRSRSNNIPNRSVVPSYVTPSPQSELYSRTSIPSFVEPSISCERCHQKHLEYELHKICTLCKDGAYCLCLGCYRRELGCLHWFGFGKAAQTRFEKSLEPSSTEQQKREGPHRLRSRRYIPPAEETILSVSRENERQTTNSDPSTRLQDGLFCDICHSFSDDCFWKCSQCNEGEWGFCSSCVGRGKCCTHPLLPITRVDEATGNSRHSAPASRRNSACVLVPGSSLVFETRRYGILSFSTKCNICAYPIPPSVTRYHCPTCEDGDYDICTNCYLKLGATGRISRDNGRNGWRRCPYNHRMIIVGFEDHEEGQKRVVVKGLVGGYAWKDDFGPTISNNSGTNRSESASPHSPLSRQDSDPWEWPEGANPDAQVKGSRRKLNRSRHHISAGSAETPKNTLTMRFPPSGGIGLRLIALWSYYPEPEETDEIMFPRGAEITEAENINDDWLWGCYAGQKGLFPGNYASVVEEIGMV</sequence>
<dbReference type="EMBL" id="JALBCA010000112">
    <property type="protein sequence ID" value="KAI2382692.1"/>
    <property type="molecule type" value="Genomic_DNA"/>
</dbReference>
<name>A0ACB8UQ97_9EURO</name>
<protein>
    <submittedName>
        <fullName evidence="1">Uncharacterized protein</fullName>
    </submittedName>
</protein>
<gene>
    <name evidence="1" type="ORF">LOY88_005788</name>
</gene>